<protein>
    <submittedName>
        <fullName evidence="1">Uncharacterized protein</fullName>
    </submittedName>
</protein>
<dbReference type="RefSeq" id="XP_005780203.1">
    <property type="nucleotide sequence ID" value="XM_005780146.1"/>
</dbReference>
<dbReference type="EnsemblProtists" id="EOD27774">
    <property type="protein sequence ID" value="EOD27774"/>
    <property type="gene ID" value="EMIHUDRAFT_204734"/>
</dbReference>
<evidence type="ECO:0000313" key="2">
    <source>
        <dbReference type="Proteomes" id="UP000013827"/>
    </source>
</evidence>
<dbReference type="Proteomes" id="UP000013827">
    <property type="component" value="Unassembled WGS sequence"/>
</dbReference>
<dbReference type="GeneID" id="17273320"/>
<reference evidence="1" key="2">
    <citation type="submission" date="2024-10" db="UniProtKB">
        <authorList>
            <consortium name="EnsemblProtists"/>
        </authorList>
    </citation>
    <scope>IDENTIFICATION</scope>
</reference>
<evidence type="ECO:0000313" key="1">
    <source>
        <dbReference type="EnsemblProtists" id="EOD27774"/>
    </source>
</evidence>
<sequence>MALASCLVAPFIGLSPLALQRPRTIAALVVREHRRSCGTLLAADQGAERVVRVSVRNSQLLASTATAKKVQTEDPSALNINLGGVQIWPKPQGSVIGLFVLMLALVRKAIIKGGFRKAFLEMADSRYLASSKQEEAELHEFQCEKHA</sequence>
<name>A0A0D3JW89_EMIH1</name>
<keyword evidence="2" id="KW-1185">Reference proteome</keyword>
<accession>A0A0D3JW89</accession>
<dbReference type="HOGENOM" id="CLU_1771546_0_0_1"/>
<reference evidence="2" key="1">
    <citation type="journal article" date="2013" name="Nature">
        <title>Pan genome of the phytoplankton Emiliania underpins its global distribution.</title>
        <authorList>
            <person name="Read B.A."/>
            <person name="Kegel J."/>
            <person name="Klute M.J."/>
            <person name="Kuo A."/>
            <person name="Lefebvre S.C."/>
            <person name="Maumus F."/>
            <person name="Mayer C."/>
            <person name="Miller J."/>
            <person name="Monier A."/>
            <person name="Salamov A."/>
            <person name="Young J."/>
            <person name="Aguilar M."/>
            <person name="Claverie J.M."/>
            <person name="Frickenhaus S."/>
            <person name="Gonzalez K."/>
            <person name="Herman E.K."/>
            <person name="Lin Y.C."/>
            <person name="Napier J."/>
            <person name="Ogata H."/>
            <person name="Sarno A.F."/>
            <person name="Shmutz J."/>
            <person name="Schroeder D."/>
            <person name="de Vargas C."/>
            <person name="Verret F."/>
            <person name="von Dassow P."/>
            <person name="Valentin K."/>
            <person name="Van de Peer Y."/>
            <person name="Wheeler G."/>
            <person name="Dacks J.B."/>
            <person name="Delwiche C.F."/>
            <person name="Dyhrman S.T."/>
            <person name="Glockner G."/>
            <person name="John U."/>
            <person name="Richards T."/>
            <person name="Worden A.Z."/>
            <person name="Zhang X."/>
            <person name="Grigoriev I.V."/>
            <person name="Allen A.E."/>
            <person name="Bidle K."/>
            <person name="Borodovsky M."/>
            <person name="Bowler C."/>
            <person name="Brownlee C."/>
            <person name="Cock J.M."/>
            <person name="Elias M."/>
            <person name="Gladyshev V.N."/>
            <person name="Groth M."/>
            <person name="Guda C."/>
            <person name="Hadaegh A."/>
            <person name="Iglesias-Rodriguez M.D."/>
            <person name="Jenkins J."/>
            <person name="Jones B.M."/>
            <person name="Lawson T."/>
            <person name="Leese F."/>
            <person name="Lindquist E."/>
            <person name="Lobanov A."/>
            <person name="Lomsadze A."/>
            <person name="Malik S.B."/>
            <person name="Marsh M.E."/>
            <person name="Mackinder L."/>
            <person name="Mock T."/>
            <person name="Mueller-Roeber B."/>
            <person name="Pagarete A."/>
            <person name="Parker M."/>
            <person name="Probert I."/>
            <person name="Quesneville H."/>
            <person name="Raines C."/>
            <person name="Rensing S.A."/>
            <person name="Riano-Pachon D.M."/>
            <person name="Richier S."/>
            <person name="Rokitta S."/>
            <person name="Shiraiwa Y."/>
            <person name="Soanes D.M."/>
            <person name="van der Giezen M."/>
            <person name="Wahlund T.M."/>
            <person name="Williams B."/>
            <person name="Wilson W."/>
            <person name="Wolfe G."/>
            <person name="Wurch L.L."/>
        </authorList>
    </citation>
    <scope>NUCLEOTIDE SEQUENCE</scope>
</reference>
<dbReference type="AlphaFoldDB" id="A0A0D3JW89"/>
<proteinExistence type="predicted"/>
<organism evidence="1 2">
    <name type="scientific">Emiliania huxleyi (strain CCMP1516)</name>
    <dbReference type="NCBI Taxonomy" id="280463"/>
    <lineage>
        <taxon>Eukaryota</taxon>
        <taxon>Haptista</taxon>
        <taxon>Haptophyta</taxon>
        <taxon>Prymnesiophyceae</taxon>
        <taxon>Isochrysidales</taxon>
        <taxon>Noelaerhabdaceae</taxon>
        <taxon>Emiliania</taxon>
    </lineage>
</organism>
<dbReference type="PaxDb" id="2903-EOD27774"/>
<dbReference type="KEGG" id="ehx:EMIHUDRAFT_204734"/>